<name>A0A3M6T952_POCDA</name>
<evidence type="ECO:0000256" key="1">
    <source>
        <dbReference type="SAM" id="MobiDB-lite"/>
    </source>
</evidence>
<evidence type="ECO:0000313" key="2">
    <source>
        <dbReference type="EMBL" id="RMX37794.1"/>
    </source>
</evidence>
<proteinExistence type="predicted"/>
<evidence type="ECO:0000313" key="3">
    <source>
        <dbReference type="Proteomes" id="UP000275408"/>
    </source>
</evidence>
<dbReference type="EMBL" id="RCHS01004085">
    <property type="protein sequence ID" value="RMX37794.1"/>
    <property type="molecule type" value="Genomic_DNA"/>
</dbReference>
<comment type="caution">
    <text evidence="2">The sequence shown here is derived from an EMBL/GenBank/DDBJ whole genome shotgun (WGS) entry which is preliminary data.</text>
</comment>
<reference evidence="2 3" key="1">
    <citation type="journal article" date="2018" name="Sci. Rep.">
        <title>Comparative analysis of the Pocillopora damicornis genome highlights role of immune system in coral evolution.</title>
        <authorList>
            <person name="Cunning R."/>
            <person name="Bay R.A."/>
            <person name="Gillette P."/>
            <person name="Baker A.C."/>
            <person name="Traylor-Knowles N."/>
        </authorList>
    </citation>
    <scope>NUCLEOTIDE SEQUENCE [LARGE SCALE GENOMIC DNA]</scope>
    <source>
        <strain evidence="2">RSMAS</strain>
        <tissue evidence="2">Whole animal</tissue>
    </source>
</reference>
<dbReference type="Proteomes" id="UP000275408">
    <property type="component" value="Unassembled WGS sequence"/>
</dbReference>
<accession>A0A3M6T952</accession>
<dbReference type="OrthoDB" id="346907at2759"/>
<protein>
    <submittedName>
        <fullName evidence="2">Uncharacterized protein</fullName>
    </submittedName>
</protein>
<dbReference type="AlphaFoldDB" id="A0A3M6T952"/>
<feature type="compositionally biased region" description="Low complexity" evidence="1">
    <location>
        <begin position="46"/>
        <end position="57"/>
    </location>
</feature>
<feature type="compositionally biased region" description="Polar residues" evidence="1">
    <location>
        <begin position="13"/>
        <end position="28"/>
    </location>
</feature>
<gene>
    <name evidence="2" type="ORF">pdam_00023049</name>
</gene>
<feature type="compositionally biased region" description="Polar residues" evidence="1">
    <location>
        <begin position="77"/>
        <end position="91"/>
    </location>
</feature>
<sequence length="98" mass="10450">MFEVEIPIRKRTSSSQRNASRGQPSSSPLPIPRTGSVPRHISSRTSPSPAHSGASSGMNPREQRVGTPSSKPLVGKSLNSSTKALKSGSSRKQQRQEA</sequence>
<feature type="region of interest" description="Disordered" evidence="1">
    <location>
        <begin position="1"/>
        <end position="98"/>
    </location>
</feature>
<keyword evidence="3" id="KW-1185">Reference proteome</keyword>
<organism evidence="2 3">
    <name type="scientific">Pocillopora damicornis</name>
    <name type="common">Cauliflower coral</name>
    <name type="synonym">Millepora damicornis</name>
    <dbReference type="NCBI Taxonomy" id="46731"/>
    <lineage>
        <taxon>Eukaryota</taxon>
        <taxon>Metazoa</taxon>
        <taxon>Cnidaria</taxon>
        <taxon>Anthozoa</taxon>
        <taxon>Hexacorallia</taxon>
        <taxon>Scleractinia</taxon>
        <taxon>Astrocoeniina</taxon>
        <taxon>Pocilloporidae</taxon>
        <taxon>Pocillopora</taxon>
    </lineage>
</organism>